<comment type="subcellular location">
    <subcellularLocation>
        <location evidence="1">Nucleus</location>
    </subcellularLocation>
</comment>
<dbReference type="OMA" id="PCDISPF"/>
<feature type="compositionally biased region" description="Low complexity" evidence="14">
    <location>
        <begin position="174"/>
        <end position="185"/>
    </location>
</feature>
<dbReference type="InterPro" id="IPR022786">
    <property type="entry name" value="Geminin/Multicilin"/>
</dbReference>
<dbReference type="GO" id="GO:0005634">
    <property type="term" value="C:nucleus"/>
    <property type="evidence" value="ECO:0007669"/>
    <property type="project" value="UniProtKB-SubCell"/>
</dbReference>
<keyword evidence="5" id="KW-0805">Transcription regulation</keyword>
<evidence type="ECO:0000313" key="16">
    <source>
        <dbReference type="Proteomes" id="UP000265140"/>
    </source>
</evidence>
<keyword evidence="10" id="KW-0131">Cell cycle</keyword>
<evidence type="ECO:0000256" key="2">
    <source>
        <dbReference type="ARBA" id="ARBA00007979"/>
    </source>
</evidence>
<dbReference type="GO" id="GO:0045786">
    <property type="term" value="P:negative regulation of cell cycle"/>
    <property type="evidence" value="ECO:0007669"/>
    <property type="project" value="TreeGrafter"/>
</dbReference>
<evidence type="ECO:0000313" key="15">
    <source>
        <dbReference type="Ensembl" id="ENSELUP00000013843.3"/>
    </source>
</evidence>
<proteinExistence type="inferred from homology"/>
<reference evidence="15" key="2">
    <citation type="submission" date="2020-02" db="EMBL/GenBank/DDBJ databases">
        <title>Esox lucius (northern pike) genome, fEsoLuc1, primary haplotype.</title>
        <authorList>
            <person name="Myers G."/>
            <person name="Karagic N."/>
            <person name="Meyer A."/>
            <person name="Pippel M."/>
            <person name="Reichard M."/>
            <person name="Winkler S."/>
            <person name="Tracey A."/>
            <person name="Sims Y."/>
            <person name="Howe K."/>
            <person name="Rhie A."/>
            <person name="Formenti G."/>
            <person name="Durbin R."/>
            <person name="Fedrigo O."/>
            <person name="Jarvis E.D."/>
        </authorList>
    </citation>
    <scope>NUCLEOTIDE SEQUENCE [LARGE SCALE GENOMIC DNA]</scope>
</reference>
<evidence type="ECO:0000256" key="14">
    <source>
        <dbReference type="SAM" id="MobiDB-lite"/>
    </source>
</evidence>
<protein>
    <recommendedName>
        <fullName evidence="3">Multicilin</fullName>
    </recommendedName>
    <alternativeName>
        <fullName evidence="11">Multiciliate differentiation and DNA synthesis-associated cell cycle protein</fullName>
    </alternativeName>
    <alternativeName>
        <fullName evidence="12">Protein Idas</fullName>
    </alternativeName>
</protein>
<keyword evidence="4" id="KW-0970">Cilium biogenesis/degradation</keyword>
<evidence type="ECO:0000256" key="9">
    <source>
        <dbReference type="ARBA" id="ARBA00023242"/>
    </source>
</evidence>
<feature type="compositionally biased region" description="Pro residues" evidence="14">
    <location>
        <begin position="65"/>
        <end position="75"/>
    </location>
</feature>
<dbReference type="PANTHER" id="PTHR13372:SF3">
    <property type="entry name" value="MULTICILIN"/>
    <property type="match status" value="1"/>
</dbReference>
<evidence type="ECO:0000256" key="3">
    <source>
        <dbReference type="ARBA" id="ARBA00018222"/>
    </source>
</evidence>
<keyword evidence="8" id="KW-0804">Transcription</keyword>
<dbReference type="STRING" id="8010.ENSELUP00000013843"/>
<evidence type="ECO:0000256" key="8">
    <source>
        <dbReference type="ARBA" id="ARBA00023163"/>
    </source>
</evidence>
<dbReference type="Gene3D" id="1.20.5.1180">
    <property type="entry name" value="Geminin coiled-coil domain"/>
    <property type="match status" value="1"/>
</dbReference>
<feature type="coiled-coil region" evidence="13">
    <location>
        <begin position="118"/>
        <end position="145"/>
    </location>
</feature>
<organism evidence="15 16">
    <name type="scientific">Esox lucius</name>
    <name type="common">Northern pike</name>
    <dbReference type="NCBI Taxonomy" id="8010"/>
    <lineage>
        <taxon>Eukaryota</taxon>
        <taxon>Metazoa</taxon>
        <taxon>Chordata</taxon>
        <taxon>Craniata</taxon>
        <taxon>Vertebrata</taxon>
        <taxon>Euteleostomi</taxon>
        <taxon>Actinopterygii</taxon>
        <taxon>Neopterygii</taxon>
        <taxon>Teleostei</taxon>
        <taxon>Protacanthopterygii</taxon>
        <taxon>Esociformes</taxon>
        <taxon>Esocidae</taxon>
        <taxon>Esox</taxon>
    </lineage>
</organism>
<dbReference type="GO" id="GO:0008156">
    <property type="term" value="P:negative regulation of DNA replication"/>
    <property type="evidence" value="ECO:0007669"/>
    <property type="project" value="TreeGrafter"/>
</dbReference>
<evidence type="ECO:0000256" key="1">
    <source>
        <dbReference type="ARBA" id="ARBA00004123"/>
    </source>
</evidence>
<name>A0A3P8YAZ3_ESOLU</name>
<dbReference type="CDD" id="cd22590">
    <property type="entry name" value="McIdas_CC"/>
    <property type="match status" value="1"/>
</dbReference>
<reference evidence="16" key="1">
    <citation type="journal article" date="2014" name="PLoS ONE">
        <title>The genome and linkage map of the northern pike (Esox lucius): conserved synteny revealed between the salmonid sister group and the Neoteleostei.</title>
        <authorList>
            <person name="Rondeau E.B."/>
            <person name="Minkley D.R."/>
            <person name="Leong J.S."/>
            <person name="Messmer A.M."/>
            <person name="Jantzen J.R."/>
            <person name="von Schalburg K.R."/>
            <person name="Lemon C."/>
            <person name="Bird N.H."/>
            <person name="Koop B.F."/>
        </authorList>
    </citation>
    <scope>NUCLEOTIDE SEQUENCE</scope>
</reference>
<dbReference type="PANTHER" id="PTHR13372">
    <property type="entry name" value="GEMININ"/>
    <property type="match status" value="1"/>
</dbReference>
<evidence type="ECO:0000256" key="11">
    <source>
        <dbReference type="ARBA" id="ARBA00031136"/>
    </source>
</evidence>
<dbReference type="SUPFAM" id="SSF111469">
    <property type="entry name" value="Geminin coiled-coil domain"/>
    <property type="match status" value="1"/>
</dbReference>
<accession>A0A3P8YAZ3</accession>
<feature type="region of interest" description="Disordered" evidence="14">
    <location>
        <begin position="61"/>
        <end position="92"/>
    </location>
</feature>
<evidence type="ECO:0000256" key="6">
    <source>
        <dbReference type="ARBA" id="ARBA00023054"/>
    </source>
</evidence>
<dbReference type="AlphaFoldDB" id="A0A3P8YAZ3"/>
<dbReference type="Bgee" id="ENSELUG00000013917">
    <property type="expression patterns" value="Expressed in ovary and 1 other cell type or tissue"/>
</dbReference>
<evidence type="ECO:0000256" key="12">
    <source>
        <dbReference type="ARBA" id="ARBA00033197"/>
    </source>
</evidence>
<dbReference type="Ensembl" id="ENSELUT00000022466.3">
    <property type="protein sequence ID" value="ENSELUP00000013843.3"/>
    <property type="gene ID" value="ENSELUG00000013917.3"/>
</dbReference>
<keyword evidence="6 13" id="KW-0175">Coiled coil</keyword>
<evidence type="ECO:0000256" key="13">
    <source>
        <dbReference type="SAM" id="Coils"/>
    </source>
</evidence>
<keyword evidence="7" id="KW-0010">Activator</keyword>
<dbReference type="Pfam" id="PF07412">
    <property type="entry name" value="Geminin"/>
    <property type="match status" value="1"/>
</dbReference>
<reference evidence="15" key="3">
    <citation type="submission" date="2025-08" db="UniProtKB">
        <authorList>
            <consortium name="Ensembl"/>
        </authorList>
    </citation>
    <scope>IDENTIFICATION</scope>
</reference>
<dbReference type="GeneTree" id="ENSGT00990000204138"/>
<reference evidence="15" key="4">
    <citation type="submission" date="2025-09" db="UniProtKB">
        <authorList>
            <consortium name="Ensembl"/>
        </authorList>
    </citation>
    <scope>IDENTIFICATION</scope>
</reference>
<dbReference type="GO" id="GO:0030030">
    <property type="term" value="P:cell projection organization"/>
    <property type="evidence" value="ECO:0007669"/>
    <property type="project" value="UniProtKB-KW"/>
</dbReference>
<evidence type="ECO:0000256" key="7">
    <source>
        <dbReference type="ARBA" id="ARBA00023159"/>
    </source>
</evidence>
<keyword evidence="16" id="KW-1185">Reference proteome</keyword>
<dbReference type="Proteomes" id="UP000265140">
    <property type="component" value="Chromosome 13"/>
</dbReference>
<gene>
    <name evidence="15" type="primary">MCIDAS</name>
</gene>
<keyword evidence="9" id="KW-0539">Nucleus</keyword>
<feature type="region of interest" description="Disordered" evidence="14">
    <location>
        <begin position="164"/>
        <end position="192"/>
    </location>
</feature>
<evidence type="ECO:0000256" key="4">
    <source>
        <dbReference type="ARBA" id="ARBA00022794"/>
    </source>
</evidence>
<dbReference type="InParanoid" id="A0A3P8YAZ3"/>
<comment type="similarity">
    <text evidence="2">Belongs to the geminin family.</text>
</comment>
<evidence type="ECO:0000256" key="5">
    <source>
        <dbReference type="ARBA" id="ARBA00023015"/>
    </source>
</evidence>
<evidence type="ECO:0000256" key="10">
    <source>
        <dbReference type="ARBA" id="ARBA00023306"/>
    </source>
</evidence>
<sequence>MSTRTYITSIYFPHCSWNFQVNDSDDDEQDFGEYALDLIADSPATLENSLSQASLVPFQGCFLPPATPQQEPPPENQSQHGYPPSEQGHSQHLNQDRTLWRGLAQHHTRVLGHTLETNSQLHLNVNKRQEEINALQQRNIHLRELANRAKHLASVLDMITVREPPPCLGQPQTSSSDKPPMSSSPCKRQRLDDTCDDISPPGCVEDILRDVSERCNAVLHHRAAPPPHPQDRGPDRILMFGAFTGLQTSMTTVASAVDMDSTEAGVSSNDSSFRTSIREHCTIR</sequence>